<sequence>MITFGDNKEKNTEKKQFPHSSQLVKKHSINLIKVKNCFQHNVIAQDNQDNDFVSSPIDIKFSKEDSIYFGDQQQIENKQNEIVPKLVEIIKKIRLIDISRSIIQKTRARMLKNMKTHQYEFINDKSQDFSDLQKGNNISFYLKLYPLCLYLVLLIIQL</sequence>
<dbReference type="AlphaFoldDB" id="W7XJM3"/>
<accession>W7XJM3</accession>
<reference evidence="3" key="1">
    <citation type="journal article" date="2006" name="PLoS Biol.">
        <title>Macronuclear genome sequence of the ciliate Tetrahymena thermophila, a model eukaryote.</title>
        <authorList>
            <person name="Eisen J.A."/>
            <person name="Coyne R.S."/>
            <person name="Wu M."/>
            <person name="Wu D."/>
            <person name="Thiagarajan M."/>
            <person name="Wortman J.R."/>
            <person name="Badger J.H."/>
            <person name="Ren Q."/>
            <person name="Amedeo P."/>
            <person name="Jones K.M."/>
            <person name="Tallon L.J."/>
            <person name="Delcher A.L."/>
            <person name="Salzberg S.L."/>
            <person name="Silva J.C."/>
            <person name="Haas B.J."/>
            <person name="Majoros W.H."/>
            <person name="Farzad M."/>
            <person name="Carlton J.M."/>
            <person name="Smith R.K. Jr."/>
            <person name="Garg J."/>
            <person name="Pearlman R.E."/>
            <person name="Karrer K.M."/>
            <person name="Sun L."/>
            <person name="Manning G."/>
            <person name="Elde N.C."/>
            <person name="Turkewitz A.P."/>
            <person name="Asai D.J."/>
            <person name="Wilkes D.E."/>
            <person name="Wang Y."/>
            <person name="Cai H."/>
            <person name="Collins K."/>
            <person name="Stewart B.A."/>
            <person name="Lee S.R."/>
            <person name="Wilamowska K."/>
            <person name="Weinberg Z."/>
            <person name="Ruzzo W.L."/>
            <person name="Wloga D."/>
            <person name="Gaertig J."/>
            <person name="Frankel J."/>
            <person name="Tsao C.-C."/>
            <person name="Gorovsky M.A."/>
            <person name="Keeling P.J."/>
            <person name="Waller R.F."/>
            <person name="Patron N.J."/>
            <person name="Cherry J.M."/>
            <person name="Stover N.A."/>
            <person name="Krieger C.J."/>
            <person name="del Toro C."/>
            <person name="Ryder H.F."/>
            <person name="Williamson S.C."/>
            <person name="Barbeau R.A."/>
            <person name="Hamilton E.P."/>
            <person name="Orias E."/>
        </authorList>
    </citation>
    <scope>NUCLEOTIDE SEQUENCE [LARGE SCALE GENOMIC DNA]</scope>
    <source>
        <strain evidence="3">SB210</strain>
    </source>
</reference>
<dbReference type="KEGG" id="tet:TTHERM_000145119"/>
<dbReference type="EMBL" id="GG662793">
    <property type="protein sequence ID" value="EWS75661.1"/>
    <property type="molecule type" value="Genomic_DNA"/>
</dbReference>
<dbReference type="RefSeq" id="XP_012651807.1">
    <property type="nucleotide sequence ID" value="XM_012796353.1"/>
</dbReference>
<keyword evidence="3" id="KW-1185">Reference proteome</keyword>
<name>W7XJM3_TETTS</name>
<dbReference type="InParanoid" id="W7XJM3"/>
<proteinExistence type="predicted"/>
<evidence type="ECO:0000313" key="3">
    <source>
        <dbReference type="Proteomes" id="UP000009168"/>
    </source>
</evidence>
<dbReference type="Proteomes" id="UP000009168">
    <property type="component" value="Unassembled WGS sequence"/>
</dbReference>
<dbReference type="GeneID" id="24437502"/>
<feature type="compositionally biased region" description="Basic and acidic residues" evidence="1">
    <location>
        <begin position="1"/>
        <end position="16"/>
    </location>
</feature>
<protein>
    <submittedName>
        <fullName evidence="2">Cation channel family protein</fullName>
    </submittedName>
</protein>
<organism evidence="2 3">
    <name type="scientific">Tetrahymena thermophila (strain SB210)</name>
    <dbReference type="NCBI Taxonomy" id="312017"/>
    <lineage>
        <taxon>Eukaryota</taxon>
        <taxon>Sar</taxon>
        <taxon>Alveolata</taxon>
        <taxon>Ciliophora</taxon>
        <taxon>Intramacronucleata</taxon>
        <taxon>Oligohymenophorea</taxon>
        <taxon>Hymenostomatida</taxon>
        <taxon>Tetrahymenina</taxon>
        <taxon>Tetrahymenidae</taxon>
        <taxon>Tetrahymena</taxon>
    </lineage>
</organism>
<evidence type="ECO:0000313" key="2">
    <source>
        <dbReference type="EMBL" id="EWS75661.1"/>
    </source>
</evidence>
<gene>
    <name evidence="2" type="ORF">TTHERM_000145119</name>
</gene>
<evidence type="ECO:0000256" key="1">
    <source>
        <dbReference type="SAM" id="MobiDB-lite"/>
    </source>
</evidence>
<feature type="region of interest" description="Disordered" evidence="1">
    <location>
        <begin position="1"/>
        <end position="21"/>
    </location>
</feature>